<feature type="region of interest" description="Disordered" evidence="1">
    <location>
        <begin position="72"/>
        <end position="136"/>
    </location>
</feature>
<dbReference type="Proteomes" id="UP000657372">
    <property type="component" value="Unassembled WGS sequence"/>
</dbReference>
<gene>
    <name evidence="2" type="ORF">IXC47_13050</name>
</gene>
<organism evidence="2 3">
    <name type="scientific">Herminiimonas contaminans</name>
    <dbReference type="NCBI Taxonomy" id="1111140"/>
    <lineage>
        <taxon>Bacteria</taxon>
        <taxon>Pseudomonadati</taxon>
        <taxon>Pseudomonadota</taxon>
        <taxon>Betaproteobacteria</taxon>
        <taxon>Burkholderiales</taxon>
        <taxon>Oxalobacteraceae</taxon>
        <taxon>Herminiimonas</taxon>
    </lineage>
</organism>
<accession>A0ABS0EUU2</accession>
<evidence type="ECO:0000313" key="2">
    <source>
        <dbReference type="EMBL" id="MBF8178611.1"/>
    </source>
</evidence>
<dbReference type="InterPro" id="IPR021457">
    <property type="entry name" value="DUF3108"/>
</dbReference>
<feature type="compositionally biased region" description="Polar residues" evidence="1">
    <location>
        <begin position="99"/>
        <end position="113"/>
    </location>
</feature>
<evidence type="ECO:0000313" key="3">
    <source>
        <dbReference type="Proteomes" id="UP000657372"/>
    </source>
</evidence>
<sequence>MTTEIPPSPHKQPRKRLLTGGLLVLLASLLLHLIIISWARGLLVLPSGKPQDDTMVVAATLESEAPVIPKPKIVAAKPKPRPRRPAPAPVIESPAPVAETTSPPANEPSTASTSDDKIVAEETPEPAAPEAETGIAYKIDLPPSASLKYDIQKIPKEGAPTYGSGTISWRTDGQLYTVDGEFGVLFITALRFRSSGSITDIGIVPELYSEKRFRRSETNTHFQRDPELISFSASTKSYPRTGGEQDRASIIWQLAGIGRGDSEKFVAGASIDLFVAGTRDAETWHILVIGQEDIVVDGTTISAWHVARAPRRGSYDQKLDIWLAPQLNWYPVRLRYTEANGDYLDMSLSNLNVSPSH</sequence>
<dbReference type="RefSeq" id="WP_195875889.1">
    <property type="nucleotide sequence ID" value="NZ_JADOEL010000010.1"/>
</dbReference>
<protein>
    <submittedName>
        <fullName evidence="2">DUF3108 domain-containing protein</fullName>
    </submittedName>
</protein>
<proteinExistence type="predicted"/>
<keyword evidence="3" id="KW-1185">Reference proteome</keyword>
<evidence type="ECO:0000256" key="1">
    <source>
        <dbReference type="SAM" id="MobiDB-lite"/>
    </source>
</evidence>
<name>A0ABS0EUU2_9BURK</name>
<dbReference type="Pfam" id="PF11306">
    <property type="entry name" value="DUF3108"/>
    <property type="match status" value="1"/>
</dbReference>
<reference evidence="2 3" key="1">
    <citation type="submission" date="2020-11" db="EMBL/GenBank/DDBJ databases">
        <title>WGS of Herminiimonas contaminans strain Marseille-Q4544 isolated from planarians Schmidtea mediterranea.</title>
        <authorList>
            <person name="Kangale L."/>
        </authorList>
    </citation>
    <scope>NUCLEOTIDE SEQUENCE [LARGE SCALE GENOMIC DNA]</scope>
    <source>
        <strain evidence="2 3">Marseille-Q4544</strain>
    </source>
</reference>
<comment type="caution">
    <text evidence="2">The sequence shown here is derived from an EMBL/GenBank/DDBJ whole genome shotgun (WGS) entry which is preliminary data.</text>
</comment>
<dbReference type="EMBL" id="JADOEL010000010">
    <property type="protein sequence ID" value="MBF8178611.1"/>
    <property type="molecule type" value="Genomic_DNA"/>
</dbReference>